<dbReference type="Proteomes" id="UP001364211">
    <property type="component" value="Unassembled WGS sequence"/>
</dbReference>
<dbReference type="Gene3D" id="2.50.20.10">
    <property type="entry name" value="Lipoprotein localisation LolA/LolB/LppX"/>
    <property type="match status" value="1"/>
</dbReference>
<feature type="signal peptide" evidence="2">
    <location>
        <begin position="1"/>
        <end position="35"/>
    </location>
</feature>
<feature type="region of interest" description="Disordered" evidence="1">
    <location>
        <begin position="282"/>
        <end position="304"/>
    </location>
</feature>
<evidence type="ECO:0000256" key="2">
    <source>
        <dbReference type="SAM" id="SignalP"/>
    </source>
</evidence>
<dbReference type="PANTHER" id="PTHR37507">
    <property type="entry name" value="SPORULATION PROTEIN YDCC"/>
    <property type="match status" value="1"/>
</dbReference>
<dbReference type="InterPro" id="IPR029046">
    <property type="entry name" value="LolA/LolB/LppX"/>
</dbReference>
<sequence>MTPATRLRRGGAAVALAAALAAVLAAGLLTDRASAAPQLPPITPEQLVASVLAARPVALAGTVGVDNRLGLPAVPGLAADGLTDPTSTVRVWTDGAGRGRVAVSTGDGERTYVRDGTTAWAYDSADRTATRVPARDHADGHGAGRDPQESAREVVQRLRSSSELSVDGTTEVAGRPAYTLVLAPRAGERTVLRQVRVAVDAATRLPLELVVLGAGADPVLRVGFDELTVGPQDPALFGFTPPPGVTVRDGGQPHGPRGAGRPATAPRVVGDGWDAVVVATVPPRAPGAQGPDPSALGTPVSGPWGSGREITTNAGSAILTDDGRVAAGAVGTDVLGAALAR</sequence>
<dbReference type="PANTHER" id="PTHR37507:SF2">
    <property type="entry name" value="SPORULATION PROTEIN YDCC"/>
    <property type="match status" value="1"/>
</dbReference>
<evidence type="ECO:0000313" key="3">
    <source>
        <dbReference type="EMBL" id="MEJ8281569.1"/>
    </source>
</evidence>
<dbReference type="SUPFAM" id="SSF89392">
    <property type="entry name" value="Prokaryotic lipoproteins and lipoprotein localization factors"/>
    <property type="match status" value="1"/>
</dbReference>
<evidence type="ECO:0000256" key="1">
    <source>
        <dbReference type="SAM" id="MobiDB-lite"/>
    </source>
</evidence>
<protein>
    <submittedName>
        <fullName evidence="3">Outer membrane lipoprotein carrier protein LolA</fullName>
    </submittedName>
</protein>
<accession>A0ABU8TCC3</accession>
<feature type="region of interest" description="Disordered" evidence="1">
    <location>
        <begin position="128"/>
        <end position="153"/>
    </location>
</feature>
<dbReference type="EMBL" id="JBBJUP010000021">
    <property type="protein sequence ID" value="MEJ8281569.1"/>
    <property type="molecule type" value="Genomic_DNA"/>
</dbReference>
<dbReference type="RefSeq" id="WP_340294054.1">
    <property type="nucleotide sequence ID" value="NZ_JBBJUP010000021.1"/>
</dbReference>
<proteinExistence type="predicted"/>
<reference evidence="3 4" key="1">
    <citation type="submission" date="2024-03" db="EMBL/GenBank/DDBJ databases">
        <title>Draft genome sequence of Pseudonocardia sp. DW16-2.</title>
        <authorList>
            <person name="Duangmal K."/>
        </authorList>
    </citation>
    <scope>NUCLEOTIDE SEQUENCE [LARGE SCALE GENOMIC DNA]</scope>
    <source>
        <strain evidence="3 4">DW16-2</strain>
    </source>
</reference>
<gene>
    <name evidence="3" type="ORF">WJX68_21720</name>
</gene>
<keyword evidence="4" id="KW-1185">Reference proteome</keyword>
<organism evidence="3 4">
    <name type="scientific">Pseudonocardia spirodelae</name>
    <dbReference type="NCBI Taxonomy" id="3133431"/>
    <lineage>
        <taxon>Bacteria</taxon>
        <taxon>Bacillati</taxon>
        <taxon>Actinomycetota</taxon>
        <taxon>Actinomycetes</taxon>
        <taxon>Pseudonocardiales</taxon>
        <taxon>Pseudonocardiaceae</taxon>
        <taxon>Pseudonocardia</taxon>
    </lineage>
</organism>
<name>A0ABU8TCC3_9PSEU</name>
<keyword evidence="2" id="KW-0732">Signal</keyword>
<keyword evidence="3" id="KW-0449">Lipoprotein</keyword>
<feature type="chain" id="PRO_5045373577" evidence="2">
    <location>
        <begin position="36"/>
        <end position="341"/>
    </location>
</feature>
<comment type="caution">
    <text evidence="3">The sequence shown here is derived from an EMBL/GenBank/DDBJ whole genome shotgun (WGS) entry which is preliminary data.</text>
</comment>
<evidence type="ECO:0000313" key="4">
    <source>
        <dbReference type="Proteomes" id="UP001364211"/>
    </source>
</evidence>
<dbReference type="InterPro" id="IPR052944">
    <property type="entry name" value="Sporulation_related"/>
</dbReference>